<organism evidence="1">
    <name type="scientific">uncultured Caudovirales phage</name>
    <dbReference type="NCBI Taxonomy" id="2100421"/>
    <lineage>
        <taxon>Viruses</taxon>
        <taxon>Duplodnaviria</taxon>
        <taxon>Heunggongvirae</taxon>
        <taxon>Uroviricota</taxon>
        <taxon>Caudoviricetes</taxon>
        <taxon>Peduoviridae</taxon>
        <taxon>Maltschvirus</taxon>
        <taxon>Maltschvirus maltsch</taxon>
    </lineage>
</organism>
<dbReference type="EMBL" id="LR796746">
    <property type="protein sequence ID" value="CAB4163541.1"/>
    <property type="molecule type" value="Genomic_DNA"/>
</dbReference>
<evidence type="ECO:0000313" key="1">
    <source>
        <dbReference type="EMBL" id="CAB4163541.1"/>
    </source>
</evidence>
<proteinExistence type="predicted"/>
<protein>
    <submittedName>
        <fullName evidence="1">Uncharacterized protein</fullName>
    </submittedName>
</protein>
<sequence length="188" mass="22083">MNGQDRWDRHTLLLCKGVVSRVPGVSLMRAIQCKGVKMAITNDEQICFDRIKDRLREWASFHRDRSARGFPSQVAFASERVQTSNRNTDSFQVREIPKHVRDLDAIIEGLAPRFKVIVCYEYFDRRPQKTKARLLEIPREVFSKRLSWIYEQLDFAVFGDHITINKTRVAEYSLSKGIREVLNRKVQR</sequence>
<gene>
    <name evidence="1" type="ORF">UFOVP814_34</name>
</gene>
<accession>A0A6J5P2G9</accession>
<reference evidence="1" key="1">
    <citation type="submission" date="2020-04" db="EMBL/GenBank/DDBJ databases">
        <authorList>
            <person name="Chiriac C."/>
            <person name="Salcher M."/>
            <person name="Ghai R."/>
            <person name="Kavagutti S V."/>
        </authorList>
    </citation>
    <scope>NUCLEOTIDE SEQUENCE</scope>
</reference>
<name>A0A6J5P2G9_9CAUD</name>